<reference evidence="4" key="1">
    <citation type="submission" date="2025-08" db="UniProtKB">
        <authorList>
            <consortium name="RefSeq"/>
        </authorList>
    </citation>
    <scope>IDENTIFICATION</scope>
    <source>
        <strain evidence="4">MV-25-SWS-2005</strain>
        <tissue evidence="4">Whole body</tissue>
    </source>
</reference>
<dbReference type="Gene3D" id="1.20.5.110">
    <property type="match status" value="1"/>
</dbReference>
<dbReference type="RefSeq" id="XP_001356592.2">
    <property type="nucleotide sequence ID" value="XM_001356556.4"/>
</dbReference>
<dbReference type="PANTHER" id="PTHR13015:SF0">
    <property type="entry name" value="WASH COMPLEX SUBUNIT 3"/>
    <property type="match status" value="1"/>
</dbReference>
<feature type="region of interest" description="Disordered" evidence="2">
    <location>
        <begin position="78"/>
        <end position="126"/>
    </location>
</feature>
<dbReference type="GO" id="GO:0006887">
    <property type="term" value="P:exocytosis"/>
    <property type="evidence" value="ECO:0007669"/>
    <property type="project" value="TreeGrafter"/>
</dbReference>
<name>A0A6I8UJN8_DROPS</name>
<feature type="compositionally biased region" description="Acidic residues" evidence="2">
    <location>
        <begin position="113"/>
        <end position="123"/>
    </location>
</feature>
<dbReference type="GO" id="GO:0071203">
    <property type="term" value="C:WASH complex"/>
    <property type="evidence" value="ECO:0007669"/>
    <property type="project" value="InterPro"/>
</dbReference>
<organism evidence="3 4">
    <name type="scientific">Drosophila pseudoobscura pseudoobscura</name>
    <name type="common">Fruit fly</name>
    <dbReference type="NCBI Taxonomy" id="46245"/>
    <lineage>
        <taxon>Eukaryota</taxon>
        <taxon>Metazoa</taxon>
        <taxon>Ecdysozoa</taxon>
        <taxon>Arthropoda</taxon>
        <taxon>Hexapoda</taxon>
        <taxon>Insecta</taxon>
        <taxon>Pterygota</taxon>
        <taxon>Neoptera</taxon>
        <taxon>Endopterygota</taxon>
        <taxon>Diptera</taxon>
        <taxon>Brachycera</taxon>
        <taxon>Muscomorpha</taxon>
        <taxon>Ephydroidea</taxon>
        <taxon>Drosophilidae</taxon>
        <taxon>Drosophila</taxon>
        <taxon>Sophophora</taxon>
    </lineage>
</organism>
<feature type="compositionally biased region" description="Basic and acidic residues" evidence="2">
    <location>
        <begin position="168"/>
        <end position="179"/>
    </location>
</feature>
<dbReference type="InParanoid" id="A0A6I8UJN8"/>
<evidence type="ECO:0000256" key="2">
    <source>
        <dbReference type="SAM" id="MobiDB-lite"/>
    </source>
</evidence>
<dbReference type="ExpressionAtlas" id="A0A6I8UJN8">
    <property type="expression patterns" value="baseline"/>
</dbReference>
<protein>
    <submittedName>
        <fullName evidence="4">WASH complex subunit 3</fullName>
    </submittedName>
</protein>
<feature type="compositionally biased region" description="Polar residues" evidence="2">
    <location>
        <begin position="83"/>
        <end position="95"/>
    </location>
</feature>
<proteinExistence type="inferred from homology"/>
<evidence type="ECO:0000313" key="4">
    <source>
        <dbReference type="RefSeq" id="XP_001356592.2"/>
    </source>
</evidence>
<feature type="region of interest" description="Disordered" evidence="2">
    <location>
        <begin position="157"/>
        <end position="179"/>
    </location>
</feature>
<comment type="similarity">
    <text evidence="1">Belongs to the CCDC53 family.</text>
</comment>
<dbReference type="PANTHER" id="PTHR13015">
    <property type="entry name" value="PROTEIN AD-016-RELATED"/>
    <property type="match status" value="1"/>
</dbReference>
<dbReference type="Proteomes" id="UP000001819">
    <property type="component" value="Chromosome 4"/>
</dbReference>
<dbReference type="InterPro" id="IPR019309">
    <property type="entry name" value="WASHC3"/>
</dbReference>
<dbReference type="GO" id="GO:0030041">
    <property type="term" value="P:actin filament polymerization"/>
    <property type="evidence" value="ECO:0007669"/>
    <property type="project" value="TreeGrafter"/>
</dbReference>
<evidence type="ECO:0000313" key="3">
    <source>
        <dbReference type="Proteomes" id="UP000001819"/>
    </source>
</evidence>
<sequence length="179" mass="19924">MDANATITGDVDKTKIPPLNQKRILAFVNHFLISTCTFLNEFALGCETKFVEMERQLQKTEASLVILEAKLASIPTDSEIVGDTNSPAKPLQATTEIDEAPTPAVEEPPVPEPELEPETEQEPELAGVRTCEDIRYRKFFKMLHFGVPAQAVKQKMKSEGLDSQLLDTPDRILEDGVRE</sequence>
<evidence type="ECO:0000256" key="1">
    <source>
        <dbReference type="ARBA" id="ARBA00006290"/>
    </source>
</evidence>
<gene>
    <name evidence="4" type="primary">CCDC53</name>
</gene>
<keyword evidence="3" id="KW-1185">Reference proteome</keyword>
<dbReference type="FunCoup" id="A0A6I8UJN8">
    <property type="interactions" value="1133"/>
</dbReference>
<dbReference type="AlphaFoldDB" id="A0A6I8UJN8"/>
<dbReference type="KEGG" id="dpo:4816876"/>
<accession>A0A6I8UJN8</accession>
<dbReference type="Pfam" id="PF10152">
    <property type="entry name" value="CCDC53"/>
    <property type="match status" value="1"/>
</dbReference>